<evidence type="ECO:0000259" key="1">
    <source>
        <dbReference type="Pfam" id="PF01882"/>
    </source>
</evidence>
<gene>
    <name evidence="2" type="ORF">P0O15_04885</name>
</gene>
<dbReference type="PANTHER" id="PTHR33608">
    <property type="entry name" value="BLL2464 PROTEIN"/>
    <property type="match status" value="1"/>
</dbReference>
<dbReference type="InterPro" id="IPR036465">
    <property type="entry name" value="vWFA_dom_sf"/>
</dbReference>
<dbReference type="SUPFAM" id="SSF53300">
    <property type="entry name" value="vWA-like"/>
    <property type="match status" value="1"/>
</dbReference>
<dbReference type="Proteomes" id="UP001220010">
    <property type="component" value="Unassembled WGS sequence"/>
</dbReference>
<dbReference type="EMBL" id="JARFPK010000014">
    <property type="protein sequence ID" value="MDF0590510.1"/>
    <property type="molecule type" value="Genomic_DNA"/>
</dbReference>
<keyword evidence="3" id="KW-1185">Reference proteome</keyword>
<proteinExistence type="predicted"/>
<dbReference type="PANTHER" id="PTHR33608:SF6">
    <property type="entry name" value="BLL2464 PROTEIN"/>
    <property type="match status" value="1"/>
</dbReference>
<dbReference type="RefSeq" id="WP_316966260.1">
    <property type="nucleotide sequence ID" value="NZ_JARFPK010000014.1"/>
</dbReference>
<sequence>MDTDFLAELDRFTLLVRKRVSTTYTGARRSVKVGRGISTVGYREYRKGDDFKFVDWKVYGRTEKLYVREHEEERSLSVHILLDASSSMGFGEKFAFASMVSVGFAYMAIKENEKFSISKFGEMLDPGETKGGRRNLFLAMDDLDRTAPSGGTDFKRMAEQFDLYIRSTSLVVVVSDFLDDVEKLIAGIYKLSTHDLILIQILDPAEMALDFEGDLRFIDMESEESVMTRVTPEVREDYVERMREHGARIREACSAVGADFFTYSTDTPIFEAFNDVHRRAKVWRS</sequence>
<accession>A0ABT5X727</accession>
<reference evidence="2 3" key="1">
    <citation type="submission" date="2023-03" db="EMBL/GenBank/DDBJ databases">
        <title>WGS of Methanotrichaceae archaeon Mx.</title>
        <authorList>
            <person name="Sorokin D.Y."/>
            <person name="Merkel A.Y."/>
        </authorList>
    </citation>
    <scope>NUCLEOTIDE SEQUENCE [LARGE SCALE GENOMIC DNA]</scope>
    <source>
        <strain evidence="2 3">Mx</strain>
    </source>
</reference>
<evidence type="ECO:0000313" key="2">
    <source>
        <dbReference type="EMBL" id="MDF0590510.1"/>
    </source>
</evidence>
<feature type="domain" description="DUF58" evidence="1">
    <location>
        <begin position="42"/>
        <end position="247"/>
    </location>
</feature>
<evidence type="ECO:0000313" key="3">
    <source>
        <dbReference type="Proteomes" id="UP001220010"/>
    </source>
</evidence>
<comment type="caution">
    <text evidence="2">The sequence shown here is derived from an EMBL/GenBank/DDBJ whole genome shotgun (WGS) entry which is preliminary data.</text>
</comment>
<protein>
    <submittedName>
        <fullName evidence="2">DUF58 domain-containing protein</fullName>
    </submittedName>
</protein>
<dbReference type="InterPro" id="IPR002881">
    <property type="entry name" value="DUF58"/>
</dbReference>
<dbReference type="Pfam" id="PF01882">
    <property type="entry name" value="DUF58"/>
    <property type="match status" value="1"/>
</dbReference>
<organism evidence="2 3">
    <name type="scientific">Candidatus Methanocrinis natronophilus</name>
    <dbReference type="NCBI Taxonomy" id="3033396"/>
    <lineage>
        <taxon>Archaea</taxon>
        <taxon>Methanobacteriati</taxon>
        <taxon>Methanobacteriota</taxon>
        <taxon>Stenosarchaea group</taxon>
        <taxon>Methanomicrobia</taxon>
        <taxon>Methanotrichales</taxon>
        <taxon>Methanotrichaceae</taxon>
        <taxon>Methanocrinis</taxon>
    </lineage>
</organism>
<name>A0ABT5X727_9EURY</name>